<sequence>MLATAITASLPNPNSATTSPPDAFALTRNGNCFNCGKPGHFKNQCRKPGGGAAFRGQTRGPPSSSKPKTICPRCRKGYHWASNCYYNPSPSQPSGN</sequence>
<evidence type="ECO:0000256" key="2">
    <source>
        <dbReference type="SAM" id="MobiDB-lite"/>
    </source>
</evidence>
<dbReference type="Pfam" id="PF14787">
    <property type="entry name" value="zf-CCHC_5"/>
    <property type="match status" value="1"/>
</dbReference>
<organism evidence="4 5">
    <name type="scientific">Pseudonaja textilis</name>
    <name type="common">Eastern brown snake</name>
    <dbReference type="NCBI Taxonomy" id="8673"/>
    <lineage>
        <taxon>Eukaryota</taxon>
        <taxon>Metazoa</taxon>
        <taxon>Chordata</taxon>
        <taxon>Craniata</taxon>
        <taxon>Vertebrata</taxon>
        <taxon>Euteleostomi</taxon>
        <taxon>Lepidosauria</taxon>
        <taxon>Squamata</taxon>
        <taxon>Bifurcata</taxon>
        <taxon>Unidentata</taxon>
        <taxon>Episquamata</taxon>
        <taxon>Toxicofera</taxon>
        <taxon>Serpentes</taxon>
        <taxon>Colubroidea</taxon>
        <taxon>Elapidae</taxon>
        <taxon>Hydrophiinae</taxon>
        <taxon>Pseudonaja</taxon>
    </lineage>
</organism>
<evidence type="ECO:0000313" key="5">
    <source>
        <dbReference type="Proteomes" id="UP000472273"/>
    </source>
</evidence>
<reference evidence="4" key="2">
    <citation type="submission" date="2025-09" db="UniProtKB">
        <authorList>
            <consortium name="Ensembl"/>
        </authorList>
    </citation>
    <scope>IDENTIFICATION</scope>
</reference>
<dbReference type="SUPFAM" id="SSF57756">
    <property type="entry name" value="Retrovirus zinc finger-like domains"/>
    <property type="match status" value="2"/>
</dbReference>
<dbReference type="GO" id="GO:0008270">
    <property type="term" value="F:zinc ion binding"/>
    <property type="evidence" value="ECO:0007669"/>
    <property type="project" value="UniProtKB-KW"/>
</dbReference>
<dbReference type="InterPro" id="IPR050195">
    <property type="entry name" value="Primate_lentivir_Gag_pol-like"/>
</dbReference>
<dbReference type="GeneTree" id="ENSGT00960000189531"/>
<protein>
    <recommendedName>
        <fullName evidence="3">CCHC-type domain-containing protein</fullName>
    </recommendedName>
</protein>
<accession>A0A670ZNI3</accession>
<feature type="region of interest" description="Disordered" evidence="2">
    <location>
        <begin position="47"/>
        <end position="69"/>
    </location>
</feature>
<reference evidence="4" key="1">
    <citation type="submission" date="2025-08" db="UniProtKB">
        <authorList>
            <consortium name="Ensembl"/>
        </authorList>
    </citation>
    <scope>IDENTIFICATION</scope>
</reference>
<dbReference type="SMART" id="SM00343">
    <property type="entry name" value="ZnF_C2HC"/>
    <property type="match status" value="2"/>
</dbReference>
<evidence type="ECO:0000259" key="3">
    <source>
        <dbReference type="PROSITE" id="PS50158"/>
    </source>
</evidence>
<feature type="domain" description="CCHC-type" evidence="3">
    <location>
        <begin position="32"/>
        <end position="47"/>
    </location>
</feature>
<keyword evidence="1" id="KW-0863">Zinc-finger</keyword>
<dbReference type="Pfam" id="PF00098">
    <property type="entry name" value="zf-CCHC"/>
    <property type="match status" value="1"/>
</dbReference>
<evidence type="ECO:0000256" key="1">
    <source>
        <dbReference type="PROSITE-ProRule" id="PRU00047"/>
    </source>
</evidence>
<dbReference type="PANTHER" id="PTHR40389:SF3">
    <property type="entry name" value="IGE-BINDING PROTEIN"/>
    <property type="match status" value="1"/>
</dbReference>
<keyword evidence="1" id="KW-0862">Zinc</keyword>
<keyword evidence="5" id="KW-1185">Reference proteome</keyword>
<dbReference type="AlphaFoldDB" id="A0A670ZNI3"/>
<feature type="compositionally biased region" description="Polar residues" evidence="2">
    <location>
        <begin position="1"/>
        <end position="20"/>
    </location>
</feature>
<dbReference type="InterPro" id="IPR036875">
    <property type="entry name" value="Znf_CCHC_sf"/>
</dbReference>
<proteinExistence type="predicted"/>
<feature type="region of interest" description="Disordered" evidence="2">
    <location>
        <begin position="1"/>
        <end position="21"/>
    </location>
</feature>
<dbReference type="InterPro" id="IPR001878">
    <property type="entry name" value="Znf_CCHC"/>
</dbReference>
<dbReference type="Ensembl" id="ENSPTXT00000025064.1">
    <property type="protein sequence ID" value="ENSPTXP00000024315.1"/>
    <property type="gene ID" value="ENSPTXG00000016899.1"/>
</dbReference>
<dbReference type="PROSITE" id="PS50158">
    <property type="entry name" value="ZF_CCHC"/>
    <property type="match status" value="1"/>
</dbReference>
<dbReference type="Proteomes" id="UP000472273">
    <property type="component" value="Unplaced"/>
</dbReference>
<dbReference type="GO" id="GO:0003676">
    <property type="term" value="F:nucleic acid binding"/>
    <property type="evidence" value="ECO:0007669"/>
    <property type="project" value="InterPro"/>
</dbReference>
<keyword evidence="1" id="KW-0479">Metal-binding</keyword>
<name>A0A670ZNI3_PSETE</name>
<dbReference type="PANTHER" id="PTHR40389">
    <property type="entry name" value="ENDOGENOUS RETROVIRUS GROUP K MEMBER 24 GAG POLYPROTEIN-RELATED"/>
    <property type="match status" value="1"/>
</dbReference>
<dbReference type="Gene3D" id="4.10.60.10">
    <property type="entry name" value="Zinc finger, CCHC-type"/>
    <property type="match status" value="1"/>
</dbReference>
<evidence type="ECO:0000313" key="4">
    <source>
        <dbReference type="Ensembl" id="ENSPTXP00000024315.1"/>
    </source>
</evidence>